<evidence type="ECO:0000313" key="1">
    <source>
        <dbReference type="EMBL" id="KAG5633045.1"/>
    </source>
</evidence>
<reference evidence="1" key="2">
    <citation type="submission" date="2021-10" db="EMBL/GenBank/DDBJ databases">
        <title>Phylogenomics reveals ancestral predisposition of the termite-cultivated fungus Termitomyces towards a domesticated lifestyle.</title>
        <authorList>
            <person name="Auxier B."/>
            <person name="Grum-Grzhimaylo A."/>
            <person name="Cardenas M.E."/>
            <person name="Lodge J.D."/>
            <person name="Laessoe T."/>
            <person name="Pedersen O."/>
            <person name="Smith M.E."/>
            <person name="Kuyper T.W."/>
            <person name="Franco-Molano E.A."/>
            <person name="Baroni T.J."/>
            <person name="Aanen D.K."/>
        </authorList>
    </citation>
    <scope>NUCLEOTIDE SEQUENCE</scope>
    <source>
        <strain evidence="1">AP01</strain>
        <tissue evidence="1">Mycelium</tissue>
    </source>
</reference>
<feature type="non-terminal residue" evidence="1">
    <location>
        <position position="1"/>
    </location>
</feature>
<dbReference type="Proteomes" id="UP000775547">
    <property type="component" value="Unassembled WGS sequence"/>
</dbReference>
<sequence length="73" mass="8553">TGSTTAYAACYTKLLIHINWSEQTKISNFYHNLKTTVKDTIAMIRSQDRPTRFKNYVDFVIKINNWVHLCAQE</sequence>
<protein>
    <submittedName>
        <fullName evidence="1">Uncharacterized protein</fullName>
    </submittedName>
</protein>
<dbReference type="OrthoDB" id="5582182at2759"/>
<dbReference type="EMBL" id="JABCKV010007435">
    <property type="protein sequence ID" value="KAG5633045.1"/>
    <property type="molecule type" value="Genomic_DNA"/>
</dbReference>
<accession>A0A9P7K1P1</accession>
<keyword evidence="2" id="KW-1185">Reference proteome</keyword>
<proteinExistence type="predicted"/>
<comment type="caution">
    <text evidence="1">The sequence shown here is derived from an EMBL/GenBank/DDBJ whole genome shotgun (WGS) entry which is preliminary data.</text>
</comment>
<name>A0A9P7K1P1_9AGAR</name>
<gene>
    <name evidence="1" type="ORF">DXG03_008701</name>
</gene>
<organism evidence="1 2">
    <name type="scientific">Asterophora parasitica</name>
    <dbReference type="NCBI Taxonomy" id="117018"/>
    <lineage>
        <taxon>Eukaryota</taxon>
        <taxon>Fungi</taxon>
        <taxon>Dikarya</taxon>
        <taxon>Basidiomycota</taxon>
        <taxon>Agaricomycotina</taxon>
        <taxon>Agaricomycetes</taxon>
        <taxon>Agaricomycetidae</taxon>
        <taxon>Agaricales</taxon>
        <taxon>Tricholomatineae</taxon>
        <taxon>Lyophyllaceae</taxon>
        <taxon>Asterophora</taxon>
    </lineage>
</organism>
<dbReference type="AlphaFoldDB" id="A0A9P7K1P1"/>
<reference evidence="1" key="1">
    <citation type="submission" date="2020-07" db="EMBL/GenBank/DDBJ databases">
        <authorList>
            <person name="Nieuwenhuis M."/>
            <person name="Van De Peppel L.J.J."/>
        </authorList>
    </citation>
    <scope>NUCLEOTIDE SEQUENCE</scope>
    <source>
        <strain evidence="1">AP01</strain>
        <tissue evidence="1">Mycelium</tissue>
    </source>
</reference>
<evidence type="ECO:0000313" key="2">
    <source>
        <dbReference type="Proteomes" id="UP000775547"/>
    </source>
</evidence>